<protein>
    <recommendedName>
        <fullName evidence="1">AAA+ ATPase domain-containing protein</fullName>
    </recommendedName>
</protein>
<dbReference type="Pfam" id="PF13479">
    <property type="entry name" value="AAA_24"/>
    <property type="match status" value="1"/>
</dbReference>
<dbReference type="EMBL" id="HQ317387">
    <property type="protein sequence ID" value="AHG59309.1"/>
    <property type="molecule type" value="Genomic_DNA"/>
</dbReference>
<name>W0P2Q7_9CAUD</name>
<dbReference type="KEGG" id="vg:15012406"/>
<dbReference type="InterPro" id="IPR027417">
    <property type="entry name" value="P-loop_NTPase"/>
</dbReference>
<reference evidence="2 3" key="1">
    <citation type="journal article" date="2014" name="Genome Announc.">
        <title>Genome Sequence of the Sulfitobacter sp. Strain 2047-Infecting Lytic Phage {Phi}CB2047-B.</title>
        <authorList>
            <person name="Ankrah N.Y."/>
            <person name="Budinoff C.R."/>
            <person name="Wilson W.H."/>
            <person name="Wilhelm S.W."/>
            <person name="Buchan A."/>
        </authorList>
    </citation>
    <scope>NUCLEOTIDE SEQUENCE [LARGE SCALE GENOMIC DNA]</scope>
    <source>
        <strain evidence="3">phiCB2047-B</strain>
    </source>
</reference>
<dbReference type="GeneID" id="15012406"/>
<dbReference type="Gene3D" id="3.40.50.300">
    <property type="entry name" value="P-loop containing nucleotide triphosphate hydrolases"/>
    <property type="match status" value="1"/>
</dbReference>
<dbReference type="InterPro" id="IPR003593">
    <property type="entry name" value="AAA+_ATPase"/>
</dbReference>
<dbReference type="RefSeq" id="YP_008998705.1">
    <property type="nucleotide sequence ID" value="NC_020862.2"/>
</dbReference>
<feature type="domain" description="AAA+ ATPase" evidence="1">
    <location>
        <begin position="4"/>
        <end position="172"/>
    </location>
</feature>
<dbReference type="OrthoDB" id="7069at10239"/>
<dbReference type="SMART" id="SM00382">
    <property type="entry name" value="AAA"/>
    <property type="match status" value="1"/>
</dbReference>
<dbReference type="Proteomes" id="UP000207593">
    <property type="component" value="Segment"/>
</dbReference>
<keyword evidence="3" id="KW-1185">Reference proteome</keyword>
<evidence type="ECO:0000313" key="2">
    <source>
        <dbReference type="EMBL" id="AHG59309.1"/>
    </source>
</evidence>
<evidence type="ECO:0000313" key="3">
    <source>
        <dbReference type="Proteomes" id="UP000207593"/>
    </source>
</evidence>
<organism evidence="2 3">
    <name type="scientific">Sulfitobacter phage phiCB2047-B</name>
    <dbReference type="NCBI Taxonomy" id="754046"/>
    <lineage>
        <taxon>Viruses</taxon>
        <taxon>Duplodnaviria</taxon>
        <taxon>Heunggongvirae</taxon>
        <taxon>Uroviricota</taxon>
        <taxon>Caudoviricetes</taxon>
        <taxon>Schitoviridae</taxon>
        <taxon>Rhodovirinae</taxon>
        <taxon>Raunefjordenvirus</taxon>
        <taxon>Raunefjordenvirus CB2047B</taxon>
    </lineage>
</organism>
<evidence type="ECO:0000259" key="1">
    <source>
        <dbReference type="SMART" id="SM00382"/>
    </source>
</evidence>
<dbReference type="SUPFAM" id="SSF52540">
    <property type="entry name" value="P-loop containing nucleoside triphosphate hydrolases"/>
    <property type="match status" value="1"/>
</dbReference>
<sequence length="255" mass="28938">MSDNPKSVLICGETGHGKSVSLRGIADRKDVLYLNCENGKPLPFKNNFKKKTITDPEDIMEYLEQLEEMGDENPFKFIIVDTVSFMMDLYETVHVIGSANTQSAWGAYGQFFPRLMIQTAKIDAFFIFLGHLDSQLDEDEGMMRHSVPVKGAMAKKGIESRFTTVLYVKKMRVKDIEKNGEPNALLNITDKERNKGFKHVFLTDSDKSTIGGRIRTPMGMFDDAELYIDNDIFPVLKRLSEYYSSGAEVDEDDDE</sequence>
<accession>W0P2Q7</accession>
<proteinExistence type="predicted"/>
<gene>
    <name evidence="2" type="ORF">SUFG_00024</name>
</gene>